<dbReference type="Gene3D" id="1.10.10.10">
    <property type="entry name" value="Winged helix-like DNA-binding domain superfamily/Winged helix DNA-binding domain"/>
    <property type="match status" value="1"/>
</dbReference>
<evidence type="ECO:0000259" key="5">
    <source>
        <dbReference type="PROSITE" id="PS51078"/>
    </source>
</evidence>
<dbReference type="SUPFAM" id="SSF46785">
    <property type="entry name" value="Winged helix' DNA-binding domain"/>
    <property type="match status" value="1"/>
</dbReference>
<dbReference type="SUPFAM" id="SSF55781">
    <property type="entry name" value="GAF domain-like"/>
    <property type="match status" value="1"/>
</dbReference>
<dbReference type="RefSeq" id="WP_097931523.1">
    <property type="nucleotide sequence ID" value="NZ_OCTN01000008.1"/>
</dbReference>
<dbReference type="EMBL" id="OCTN01000008">
    <property type="protein sequence ID" value="SOH95222.1"/>
    <property type="molecule type" value="Genomic_DNA"/>
</dbReference>
<dbReference type="AlphaFoldDB" id="A0A2C9CVD0"/>
<keyword evidence="2" id="KW-0238">DNA-binding</keyword>
<dbReference type="GO" id="GO:0045892">
    <property type="term" value="P:negative regulation of DNA-templated transcription"/>
    <property type="evidence" value="ECO:0007669"/>
    <property type="project" value="TreeGrafter"/>
</dbReference>
<dbReference type="Pfam" id="PF01614">
    <property type="entry name" value="IclR_C"/>
    <property type="match status" value="1"/>
</dbReference>
<protein>
    <submittedName>
        <fullName evidence="6">Transcriptional regulator, IclR family</fullName>
    </submittedName>
</protein>
<dbReference type="Gene3D" id="3.30.450.40">
    <property type="match status" value="1"/>
</dbReference>
<feature type="domain" description="IclR-ED" evidence="5">
    <location>
        <begin position="80"/>
        <end position="263"/>
    </location>
</feature>
<evidence type="ECO:0000256" key="2">
    <source>
        <dbReference type="ARBA" id="ARBA00023125"/>
    </source>
</evidence>
<dbReference type="OrthoDB" id="9807558at2"/>
<reference evidence="7" key="1">
    <citation type="submission" date="2017-09" db="EMBL/GenBank/DDBJ databases">
        <authorList>
            <person name="Varghese N."/>
            <person name="Submissions S."/>
        </authorList>
    </citation>
    <scope>NUCLEOTIDE SEQUENCE [LARGE SCALE GENOMIC DNA]</scope>
    <source>
        <strain evidence="7">C7</strain>
    </source>
</reference>
<evidence type="ECO:0000259" key="4">
    <source>
        <dbReference type="PROSITE" id="PS51077"/>
    </source>
</evidence>
<dbReference type="PROSITE" id="PS51078">
    <property type="entry name" value="ICLR_ED"/>
    <property type="match status" value="1"/>
</dbReference>
<dbReference type="InterPro" id="IPR014757">
    <property type="entry name" value="Tscrpt_reg_IclR_C"/>
</dbReference>
<keyword evidence="1" id="KW-0805">Transcription regulation</keyword>
<dbReference type="Proteomes" id="UP000220034">
    <property type="component" value="Unassembled WGS sequence"/>
</dbReference>
<dbReference type="GO" id="GO:0003700">
    <property type="term" value="F:DNA-binding transcription factor activity"/>
    <property type="evidence" value="ECO:0007669"/>
    <property type="project" value="TreeGrafter"/>
</dbReference>
<keyword evidence="7" id="KW-1185">Reference proteome</keyword>
<organism evidence="6 7">
    <name type="scientific">Pontivivens marinum</name>
    <dbReference type="NCBI Taxonomy" id="1690039"/>
    <lineage>
        <taxon>Bacteria</taxon>
        <taxon>Pseudomonadati</taxon>
        <taxon>Pseudomonadota</taxon>
        <taxon>Alphaproteobacteria</taxon>
        <taxon>Rhodobacterales</taxon>
        <taxon>Paracoccaceae</taxon>
        <taxon>Pontivivens</taxon>
    </lineage>
</organism>
<keyword evidence="3" id="KW-0804">Transcription</keyword>
<dbReference type="GO" id="GO:0003677">
    <property type="term" value="F:DNA binding"/>
    <property type="evidence" value="ECO:0007669"/>
    <property type="project" value="UniProtKB-KW"/>
</dbReference>
<dbReference type="InterPro" id="IPR036388">
    <property type="entry name" value="WH-like_DNA-bd_sf"/>
</dbReference>
<proteinExistence type="predicted"/>
<dbReference type="InterPro" id="IPR005471">
    <property type="entry name" value="Tscrpt_reg_IclR_N"/>
</dbReference>
<evidence type="ECO:0000313" key="7">
    <source>
        <dbReference type="Proteomes" id="UP000220034"/>
    </source>
</evidence>
<dbReference type="InterPro" id="IPR029016">
    <property type="entry name" value="GAF-like_dom_sf"/>
</dbReference>
<gene>
    <name evidence="6" type="ORF">SAMN06273572_10895</name>
</gene>
<dbReference type="InterPro" id="IPR036390">
    <property type="entry name" value="WH_DNA-bd_sf"/>
</dbReference>
<name>A0A2C9CVD0_9RHOB</name>
<dbReference type="SMART" id="SM00346">
    <property type="entry name" value="HTH_ICLR"/>
    <property type="match status" value="1"/>
</dbReference>
<dbReference type="PANTHER" id="PTHR30136:SF24">
    <property type="entry name" value="HTH-TYPE TRANSCRIPTIONAL REPRESSOR ALLR"/>
    <property type="match status" value="1"/>
</dbReference>
<sequence>MTNHSNETPSNERTGQVRAVLRAMTLLREIAASDGGLTLTSAAAKAGLPASTTHRLLTTMEGERFVRYDMNAGMWQIGVNAFVTGAAFVRTRNLTGLARPFLRRLVDSTGETANIFVESGGQVVCLDQMESRHAMRAMTQVGARLPMHASGSGKALLSMMSRERREGLLDTLDLPALTAATITDRATLDQALTDARHLGYATDYGEHFDGLGCAAAVIFGETGDPIAAVSVSGPQSRLVEGRMSELGQYVRKIALEITNEYGGRAP</sequence>
<accession>A0A2C9CVD0</accession>
<evidence type="ECO:0000256" key="3">
    <source>
        <dbReference type="ARBA" id="ARBA00023163"/>
    </source>
</evidence>
<dbReference type="PANTHER" id="PTHR30136">
    <property type="entry name" value="HELIX-TURN-HELIX TRANSCRIPTIONAL REGULATOR, ICLR FAMILY"/>
    <property type="match status" value="1"/>
</dbReference>
<feature type="domain" description="HTH iclR-type" evidence="4">
    <location>
        <begin position="17"/>
        <end position="79"/>
    </location>
</feature>
<evidence type="ECO:0000313" key="6">
    <source>
        <dbReference type="EMBL" id="SOH95222.1"/>
    </source>
</evidence>
<dbReference type="PROSITE" id="PS51077">
    <property type="entry name" value="HTH_ICLR"/>
    <property type="match status" value="1"/>
</dbReference>
<dbReference type="Pfam" id="PF09339">
    <property type="entry name" value="HTH_IclR"/>
    <property type="match status" value="1"/>
</dbReference>
<dbReference type="InterPro" id="IPR050707">
    <property type="entry name" value="HTH_MetabolicPath_Reg"/>
</dbReference>
<evidence type="ECO:0000256" key="1">
    <source>
        <dbReference type="ARBA" id="ARBA00023015"/>
    </source>
</evidence>